<keyword evidence="1" id="KW-0732">Signal</keyword>
<evidence type="ECO:0000256" key="1">
    <source>
        <dbReference type="SAM" id="SignalP"/>
    </source>
</evidence>
<dbReference type="OrthoDB" id="9803781at2"/>
<dbReference type="Proteomes" id="UP000243180">
    <property type="component" value="Chromosome"/>
</dbReference>
<dbReference type="EMBL" id="AP014879">
    <property type="protein sequence ID" value="BAV34449.1"/>
    <property type="molecule type" value="Genomic_DNA"/>
</dbReference>
<dbReference type="PANTHER" id="PTHR37507">
    <property type="entry name" value="SPORULATION PROTEIN YDCC"/>
    <property type="match status" value="1"/>
</dbReference>
<dbReference type="PANTHER" id="PTHR37507:SF2">
    <property type="entry name" value="SPORULATION PROTEIN YDCC"/>
    <property type="match status" value="1"/>
</dbReference>
<name>A0A1B4XI36_9GAMM</name>
<dbReference type="KEGG" id="slim:SCL_2160"/>
<feature type="domain" description="Uncharacterized protein TP-0789" evidence="2">
    <location>
        <begin position="77"/>
        <end position="257"/>
    </location>
</feature>
<dbReference type="Gene3D" id="2.50.20.10">
    <property type="entry name" value="Lipoprotein localisation LolA/LolB/LppX"/>
    <property type="match status" value="1"/>
</dbReference>
<dbReference type="RefSeq" id="WP_096361190.1">
    <property type="nucleotide sequence ID" value="NZ_AP014879.1"/>
</dbReference>
<dbReference type="InterPro" id="IPR052944">
    <property type="entry name" value="Sporulation_related"/>
</dbReference>
<protein>
    <submittedName>
        <fullName evidence="3">Membrane protein</fullName>
    </submittedName>
</protein>
<evidence type="ECO:0000313" key="3">
    <source>
        <dbReference type="EMBL" id="BAV34449.1"/>
    </source>
</evidence>
<keyword evidence="4" id="KW-1185">Reference proteome</keyword>
<accession>A0A1B4XI36</accession>
<evidence type="ECO:0000259" key="2">
    <source>
        <dbReference type="Pfam" id="PF17131"/>
    </source>
</evidence>
<dbReference type="InParanoid" id="A0A1B4XI36"/>
<organism evidence="3 4">
    <name type="scientific">Sulfuricaulis limicola</name>
    <dbReference type="NCBI Taxonomy" id="1620215"/>
    <lineage>
        <taxon>Bacteria</taxon>
        <taxon>Pseudomonadati</taxon>
        <taxon>Pseudomonadota</taxon>
        <taxon>Gammaproteobacteria</taxon>
        <taxon>Acidiferrobacterales</taxon>
        <taxon>Acidiferrobacteraceae</taxon>
        <taxon>Sulfuricaulis</taxon>
    </lineage>
</organism>
<proteinExistence type="predicted"/>
<dbReference type="CDD" id="cd16329">
    <property type="entry name" value="LolA_like"/>
    <property type="match status" value="1"/>
</dbReference>
<sequence>MAVKAQRSFLLAARWQCFLAALFFHGALAAAPTEDAATLVQRAIDYWRDTSSYSVTDMTIRRPDWERTMTIRVWTRGQKESLVRVTAPPKDAGNATLLLDNEMWSFTPKINRVIKIPSSMMSQSWMGSDFSNNDLAKADELIEQYTHKLLGKETHEGHTVYVIESIPKETAPVVWGREVVKIRDDWIMLEHAFYDQQGALVKKLAVSEIRSMGGKRVAARERMQRVDKPGEWTEVVTREVRFGIPIAAGTFTLSNLRNPRE</sequence>
<evidence type="ECO:0000313" key="4">
    <source>
        <dbReference type="Proteomes" id="UP000243180"/>
    </source>
</evidence>
<feature type="signal peptide" evidence="1">
    <location>
        <begin position="1"/>
        <end position="29"/>
    </location>
</feature>
<dbReference type="Pfam" id="PF17131">
    <property type="entry name" value="LolA_like"/>
    <property type="match status" value="1"/>
</dbReference>
<gene>
    <name evidence="3" type="ORF">SCL_2160</name>
</gene>
<reference evidence="3 4" key="1">
    <citation type="submission" date="2015-05" db="EMBL/GenBank/DDBJ databases">
        <title>Complete genome sequence of a sulfur-oxidizing gammaproteobacterium strain HA5.</title>
        <authorList>
            <person name="Miura A."/>
            <person name="Kojima H."/>
            <person name="Fukui M."/>
        </authorList>
    </citation>
    <scope>NUCLEOTIDE SEQUENCE [LARGE SCALE GENOMIC DNA]</scope>
    <source>
        <strain evidence="3 4">HA5</strain>
    </source>
</reference>
<dbReference type="AlphaFoldDB" id="A0A1B4XI36"/>
<feature type="chain" id="PRO_5008572483" evidence="1">
    <location>
        <begin position="30"/>
        <end position="261"/>
    </location>
</feature>
<dbReference type="InterPro" id="IPR033399">
    <property type="entry name" value="TP_0789-like"/>
</dbReference>